<keyword evidence="10" id="KW-1185">Reference proteome</keyword>
<organism evidence="9 10">
    <name type="scientific">Faecalibacterium langellae</name>
    <dbReference type="NCBI Taxonomy" id="3435293"/>
    <lineage>
        <taxon>Bacteria</taxon>
        <taxon>Bacillati</taxon>
        <taxon>Bacillota</taxon>
        <taxon>Clostridia</taxon>
        <taxon>Eubacteriales</taxon>
        <taxon>Oscillospiraceae</taxon>
        <taxon>Faecalibacterium</taxon>
    </lineage>
</organism>
<protein>
    <recommendedName>
        <fullName evidence="8">TRAP C4-dicarboxylate transport system permease DctM subunit domain-containing protein</fullName>
    </recommendedName>
</protein>
<feature type="transmembrane region" description="Helical" evidence="7">
    <location>
        <begin position="50"/>
        <end position="72"/>
    </location>
</feature>
<keyword evidence="3" id="KW-0997">Cell inner membrane</keyword>
<feature type="domain" description="TRAP C4-dicarboxylate transport system permease DctM subunit" evidence="8">
    <location>
        <begin position="12"/>
        <end position="421"/>
    </location>
</feature>
<evidence type="ECO:0000256" key="4">
    <source>
        <dbReference type="ARBA" id="ARBA00022692"/>
    </source>
</evidence>
<feature type="transmembrane region" description="Helical" evidence="7">
    <location>
        <begin position="363"/>
        <end position="390"/>
    </location>
</feature>
<keyword evidence="2" id="KW-1003">Cell membrane</keyword>
<dbReference type="GO" id="GO:0022857">
    <property type="term" value="F:transmembrane transporter activity"/>
    <property type="evidence" value="ECO:0007669"/>
    <property type="project" value="TreeGrafter"/>
</dbReference>
<evidence type="ECO:0000256" key="2">
    <source>
        <dbReference type="ARBA" id="ARBA00022475"/>
    </source>
</evidence>
<feature type="transmembrane region" description="Helical" evidence="7">
    <location>
        <begin position="175"/>
        <end position="197"/>
    </location>
</feature>
<dbReference type="NCBIfam" id="TIGR00786">
    <property type="entry name" value="dctM"/>
    <property type="match status" value="1"/>
</dbReference>
<dbReference type="EMBL" id="NMTQ01000037">
    <property type="protein sequence ID" value="PDX57238.1"/>
    <property type="molecule type" value="Genomic_DNA"/>
</dbReference>
<dbReference type="PANTHER" id="PTHR33362:SF2">
    <property type="entry name" value="TRAP TRANSPORTER LARGE PERMEASE PROTEIN"/>
    <property type="match status" value="1"/>
</dbReference>
<dbReference type="Pfam" id="PF06808">
    <property type="entry name" value="DctM"/>
    <property type="match status" value="1"/>
</dbReference>
<feature type="transmembrane region" description="Helical" evidence="7">
    <location>
        <begin position="6"/>
        <end position="29"/>
    </location>
</feature>
<reference evidence="9 10" key="1">
    <citation type="journal article" date="2017" name="Front. Microbiol.">
        <title>New Insights into the Diversity of the Genus Faecalibacterium.</title>
        <authorList>
            <person name="Benevides L."/>
            <person name="Burman S."/>
            <person name="Martin R."/>
            <person name="Robert V."/>
            <person name="Thomas M."/>
            <person name="Miquel S."/>
            <person name="Chain F."/>
            <person name="Sokol H."/>
            <person name="Bermudez-Humaran L.G."/>
            <person name="Morrison M."/>
            <person name="Langella P."/>
            <person name="Azevedo V.A."/>
            <person name="Chatel J.M."/>
            <person name="Soares S."/>
        </authorList>
    </citation>
    <scope>NUCLEOTIDE SEQUENCE [LARGE SCALE GENOMIC DNA]</scope>
    <source>
        <strain evidence="10">CNCM I-4540</strain>
    </source>
</reference>
<evidence type="ECO:0000313" key="10">
    <source>
        <dbReference type="Proteomes" id="UP000220752"/>
    </source>
</evidence>
<dbReference type="PIRSF" id="PIRSF006066">
    <property type="entry name" value="HI0050"/>
    <property type="match status" value="1"/>
</dbReference>
<dbReference type="RefSeq" id="WP_097777885.1">
    <property type="nucleotide sequence ID" value="NZ_CABMES010000003.1"/>
</dbReference>
<sequence>MTVQTLAIIVLLVSFFVMIFLRFPIAYAVGLSSVLCMMVQGQALTDVCRLMVKGISSFSLMAVPFFITMGVLMGSGGISEKLIALADACVGWMRGGMAMVNIVASYFFGGISGSASADTASIGSIMIPMMVDQGYDADFSTAVTITSSCEGLLVPPSHNMVIYATTAGGISVGSLFLAGYLPGALLAIVLMIGSYIISVKENYPKGSPFSIKGFVKQLGTSIWALAAVVIVVFGVVGGVFTATESAAIAVIYSLFVSVFVYKGLDWKGVWHALDECVNTLSIVLILIATSAVFGNCLTMLHVPDLAANAITSVTDNPYIIALLIDLIILVLGCIMDMAPIILIATPILLPIATSIGIDPIQFGIIVVLNCGIGLLTPPVGAVLFIGSAVAKRPMEKVVKATLPFYLCMFIALLLLTFVPDISLAIPKLLGGYVSPITNPLGPVFIH</sequence>
<keyword evidence="5 7" id="KW-1133">Transmembrane helix</keyword>
<comment type="subcellular location">
    <subcellularLocation>
        <location evidence="1">Cell inner membrane</location>
        <topology evidence="1">Multi-pass membrane protein</topology>
    </subcellularLocation>
</comment>
<feature type="transmembrane region" description="Helical" evidence="7">
    <location>
        <begin position="246"/>
        <end position="264"/>
    </location>
</feature>
<dbReference type="AlphaFoldDB" id="A0A2A6Z7A5"/>
<name>A0A2A6Z7A5_9FIRM</name>
<feature type="transmembrane region" description="Helical" evidence="7">
    <location>
        <begin position="317"/>
        <end position="335"/>
    </location>
</feature>
<dbReference type="InterPro" id="IPR004681">
    <property type="entry name" value="TRAP_DctM"/>
</dbReference>
<evidence type="ECO:0000256" key="7">
    <source>
        <dbReference type="SAM" id="Phobius"/>
    </source>
</evidence>
<evidence type="ECO:0000256" key="3">
    <source>
        <dbReference type="ARBA" id="ARBA00022519"/>
    </source>
</evidence>
<dbReference type="GO" id="GO:0005886">
    <property type="term" value="C:plasma membrane"/>
    <property type="evidence" value="ECO:0007669"/>
    <property type="project" value="UniProtKB-SubCell"/>
</dbReference>
<keyword evidence="6 7" id="KW-0472">Membrane</keyword>
<feature type="transmembrane region" description="Helical" evidence="7">
    <location>
        <begin position="402"/>
        <end position="425"/>
    </location>
</feature>
<dbReference type="PANTHER" id="PTHR33362">
    <property type="entry name" value="SIALIC ACID TRAP TRANSPORTER PERMEASE PROTEIN SIAT-RELATED"/>
    <property type="match status" value="1"/>
</dbReference>
<gene>
    <name evidence="9" type="ORF">CGS46_11920</name>
</gene>
<proteinExistence type="predicted"/>
<evidence type="ECO:0000256" key="6">
    <source>
        <dbReference type="ARBA" id="ARBA00023136"/>
    </source>
</evidence>
<accession>A0A2A6Z7A5</accession>
<evidence type="ECO:0000259" key="8">
    <source>
        <dbReference type="Pfam" id="PF06808"/>
    </source>
</evidence>
<comment type="caution">
    <text evidence="9">The sequence shown here is derived from an EMBL/GenBank/DDBJ whole genome shotgun (WGS) entry which is preliminary data.</text>
</comment>
<feature type="transmembrane region" description="Helical" evidence="7">
    <location>
        <begin position="276"/>
        <end position="302"/>
    </location>
</feature>
<feature type="transmembrane region" description="Helical" evidence="7">
    <location>
        <begin position="218"/>
        <end position="240"/>
    </location>
</feature>
<evidence type="ECO:0000256" key="5">
    <source>
        <dbReference type="ARBA" id="ARBA00022989"/>
    </source>
</evidence>
<feature type="transmembrane region" description="Helical" evidence="7">
    <location>
        <begin position="340"/>
        <end position="357"/>
    </location>
</feature>
<dbReference type="InterPro" id="IPR010656">
    <property type="entry name" value="DctM"/>
</dbReference>
<evidence type="ECO:0000256" key="1">
    <source>
        <dbReference type="ARBA" id="ARBA00004429"/>
    </source>
</evidence>
<keyword evidence="4 7" id="KW-0812">Transmembrane</keyword>
<dbReference type="Proteomes" id="UP000220752">
    <property type="component" value="Unassembled WGS sequence"/>
</dbReference>
<evidence type="ECO:0000313" key="9">
    <source>
        <dbReference type="EMBL" id="PDX57238.1"/>
    </source>
</evidence>